<feature type="transmembrane region" description="Helical" evidence="1">
    <location>
        <begin position="109"/>
        <end position="129"/>
    </location>
</feature>
<keyword evidence="3" id="KW-1185">Reference proteome</keyword>
<feature type="transmembrane region" description="Helical" evidence="1">
    <location>
        <begin position="15"/>
        <end position="32"/>
    </location>
</feature>
<evidence type="ECO:0000313" key="2">
    <source>
        <dbReference type="EMBL" id="MBV7274524.1"/>
    </source>
</evidence>
<evidence type="ECO:0000313" key="3">
    <source>
        <dbReference type="Proteomes" id="UP000694308"/>
    </source>
</evidence>
<feature type="transmembrane region" description="Helical" evidence="1">
    <location>
        <begin position="44"/>
        <end position="71"/>
    </location>
</feature>
<feature type="transmembrane region" description="Helical" evidence="1">
    <location>
        <begin position="209"/>
        <end position="228"/>
    </location>
</feature>
<dbReference type="EMBL" id="JAEEGC010000088">
    <property type="protein sequence ID" value="MBV7274524.1"/>
    <property type="molecule type" value="Genomic_DNA"/>
</dbReference>
<proteinExistence type="predicted"/>
<sequence length="266" mass="29802">MIYVIELMVKACVETIYLTGMIILIGLLLGLLRNNSLKNFQRRFGSRSLIVTGFIGVPVHELSHAIFALVFGHKINKIKLLQRPDENGVMGYVQHSYNQRSVYQQVGNFFIGIAPMFGGVIFIIALMRIMIPKAYNSFINILVKDSSLTVLNKSTIEGIINSYIGLLKVIFSIKNFENPYFYIFLFAAICISAHISLSSADMRGASKGILTMFALIIILNIVGLTKYISVEGIIRYNIMLIGFLLVALIFSLITYAISKIFTLLRP</sequence>
<protein>
    <submittedName>
        <fullName evidence="2">Uncharacterized protein</fullName>
    </submittedName>
</protein>
<dbReference type="RefSeq" id="WP_218321588.1">
    <property type="nucleotide sequence ID" value="NZ_JAEEGC010000088.1"/>
</dbReference>
<reference evidence="2" key="1">
    <citation type="submission" date="2020-12" db="EMBL/GenBank/DDBJ databases">
        <title>Clostridium thailandense sp. nov., a novel acetogenic bacterium isolated from peat land soil in Thailand.</title>
        <authorList>
            <person name="Chaikitkaew S."/>
            <person name="Birkeland N.K."/>
        </authorList>
    </citation>
    <scope>NUCLEOTIDE SEQUENCE</scope>
    <source>
        <strain evidence="2">PL3</strain>
    </source>
</reference>
<feature type="transmembrane region" description="Helical" evidence="1">
    <location>
        <begin position="234"/>
        <end position="257"/>
    </location>
</feature>
<name>A0A949TKH5_9CLOT</name>
<evidence type="ECO:0000256" key="1">
    <source>
        <dbReference type="SAM" id="Phobius"/>
    </source>
</evidence>
<keyword evidence="1" id="KW-1133">Transmembrane helix</keyword>
<accession>A0A949TKH5</accession>
<keyword evidence="1" id="KW-0472">Membrane</keyword>
<gene>
    <name evidence="2" type="ORF">I6U48_16650</name>
</gene>
<dbReference type="AlphaFoldDB" id="A0A949TKH5"/>
<dbReference type="Proteomes" id="UP000694308">
    <property type="component" value="Unassembled WGS sequence"/>
</dbReference>
<feature type="transmembrane region" description="Helical" evidence="1">
    <location>
        <begin position="179"/>
        <end position="197"/>
    </location>
</feature>
<keyword evidence="1" id="KW-0812">Transmembrane</keyword>
<organism evidence="2 3">
    <name type="scientific">Clostridium thailandense</name>
    <dbReference type="NCBI Taxonomy" id="2794346"/>
    <lineage>
        <taxon>Bacteria</taxon>
        <taxon>Bacillati</taxon>
        <taxon>Bacillota</taxon>
        <taxon>Clostridia</taxon>
        <taxon>Eubacteriales</taxon>
        <taxon>Clostridiaceae</taxon>
        <taxon>Clostridium</taxon>
    </lineage>
</organism>
<comment type="caution">
    <text evidence="2">The sequence shown here is derived from an EMBL/GenBank/DDBJ whole genome shotgun (WGS) entry which is preliminary data.</text>
</comment>